<feature type="coiled-coil region" evidence="1">
    <location>
        <begin position="1245"/>
        <end position="1272"/>
    </location>
</feature>
<accession>A0A1S9N716</accession>
<evidence type="ECO:0000313" key="2">
    <source>
        <dbReference type="EMBL" id="OOP73143.1"/>
    </source>
</evidence>
<evidence type="ECO:0000256" key="1">
    <source>
        <dbReference type="SAM" id="Coils"/>
    </source>
</evidence>
<evidence type="ECO:0000313" key="3">
    <source>
        <dbReference type="Proteomes" id="UP000190959"/>
    </source>
</evidence>
<feature type="coiled-coil region" evidence="1">
    <location>
        <begin position="811"/>
        <end position="863"/>
    </location>
</feature>
<protein>
    <submittedName>
        <fullName evidence="2">Uncharacterized protein</fullName>
    </submittedName>
</protein>
<organism evidence="2 3">
    <name type="scientific">Clostridium beijerinckii</name>
    <name type="common">Clostridium MP</name>
    <dbReference type="NCBI Taxonomy" id="1520"/>
    <lineage>
        <taxon>Bacteria</taxon>
        <taxon>Bacillati</taxon>
        <taxon>Bacillota</taxon>
        <taxon>Clostridia</taxon>
        <taxon>Eubacteriales</taxon>
        <taxon>Clostridiaceae</taxon>
        <taxon>Clostridium</taxon>
    </lineage>
</organism>
<dbReference type="EMBL" id="MWMH01000003">
    <property type="protein sequence ID" value="OOP73143.1"/>
    <property type="molecule type" value="Genomic_DNA"/>
</dbReference>
<name>A0A1S9N716_CLOBE</name>
<comment type="caution">
    <text evidence="2">The sequence shown here is derived from an EMBL/GenBank/DDBJ whole genome shotgun (WGS) entry which is preliminary data.</text>
</comment>
<feature type="coiled-coil region" evidence="1">
    <location>
        <begin position="557"/>
        <end position="640"/>
    </location>
</feature>
<feature type="coiled-coil region" evidence="1">
    <location>
        <begin position="362"/>
        <end position="389"/>
    </location>
</feature>
<proteinExistence type="predicted"/>
<dbReference type="RefSeq" id="WP_078115295.1">
    <property type="nucleotide sequence ID" value="NZ_MWMH01000003.1"/>
</dbReference>
<reference evidence="2 3" key="1">
    <citation type="submission" date="2017-02" db="EMBL/GenBank/DDBJ databases">
        <title>Genome sequence of Clostridium beijerinckii Br21.</title>
        <authorList>
            <person name="Fonseca B.C."/>
            <person name="Guazzaroni M.E."/>
            <person name="Riano-Pachon D.M."/>
            <person name="Reginatto V."/>
        </authorList>
    </citation>
    <scope>NUCLEOTIDE SEQUENCE [LARGE SCALE GENOMIC DNA]</scope>
    <source>
        <strain evidence="2 3">Br21</strain>
    </source>
</reference>
<dbReference type="Proteomes" id="UP000190959">
    <property type="component" value="Unassembled WGS sequence"/>
</dbReference>
<keyword evidence="1" id="KW-0175">Coiled coil</keyword>
<gene>
    <name evidence="2" type="ORF">CBEIBR21_08875</name>
</gene>
<sequence length="1522" mass="177890">MEGRLSKVWIIGLRYDGCQINVGEQKIDFTILGDDNLQTPAHGLYSLRNGGGKGVFLQSLFQPLDPLCSWKNGENKIIHFFHNSLGKPVQYTFYVVEEWQVSNNKKIMIGISICPKISTHERTLSKDSLIELDYILFNKTYHTSSDFDIFKLPLWDEVAQQALSLSDWKLMLSNSSEIQYYTPYNKNEYIRFLEENSLDQHTITIMKKLTVSEGNISNYFKGATDNTGIFYNKIIPILNDKIEEIDYNDADQVSIIITSFLETMKVAKELPLLLSIIRSIEEIDEFILPLKDKYMKSKDLSINMNQLEQLGSEIFILLQKTNSEKLKLKDLKQETYDKLSIEIEKLDWRRENLRYIETCKKEEVLDIQYQELNEEKDNLNSSLESTKVDLNVSNQNILIKKYYQVLSKIKQTKDSISTLEKDFNTIEIQQQLEELKKYFQLKWDIIYENWQQKVTNNYRYNLAHNNKLVELSNSIETENNLRENIIFNRKTLIEIIENHKTKQEVVTQRFGDNARLFLDDVIESFETNISTMNNAIISINQTIENKYSYIETTNTKLGTLTNKLDFHEINLHNLENALQAVIGKEKSIADEASLIIKENINELYTRNDYEQLKQKLELLKENLEDQLKKYNYSLFDLETEMDLIKEGKSENIYIPNRDLVRLKKLLDENQIENMYGSQLLKQSTSDERKFYLSRNPSLPFSVVVLKENLEDTDFSFLSTEIFRSMVIIVDGLKANKLNSHNTINPDLQKISEVNYVPNDFTFVLSTDDYELNKRVLNFEKKLDDLIFTIDDKNQSLSKLSTLKSNIEILLVNKLSRELEKEISDTKQLIQDFTAQKLSIQSDIAEAHKNITTLKAKLLKLESDLNIKKSDLSSLVQWKEECIVNEKNISKLKNQENSLKHSISKLSELNSLSEKYKSQRSSNENNYNCWASSAKRYFNNIKTLIDDINFPQPLVNNNFLQDVYLNLASYGYPFDNDVYEKYLQYINFLTDKTNKNSIIGKYQSDLDHYVKELSMLEDDLFELDCSTMYQDIKEPAEDLIVLEATCFDLTCKLKDLDNDIISLNSKIDQNEQFRRSVSIDKINIETDLKDRYPEYGATLFNIENIDNERETIRLIRQNTITQQNETRLLIISLGNESAIINSLISNFNILHIEPSENINILTEDEKISLLQNPKDFYYNWALQFEDAKKRLETNNKELTHHINRIKDFVDSNENLPVMYKTNLVDFLIQLREMDYNQAIENIDNYEKWAQHNLQQENEQKKKAEDAVNFWSERAARRVVEICQGIEDLEKKMKIKNWHGVLFPLIQIDKSFSYPKKVDDIRFQIKQYCTDMIEELLKKNSDINELSPRQLSKYINMSNIVLHVLGEYPRLKIYIPTIDGPLLRGEPDNSYYKEWEVINHGNATTSTKSGGQTLLAQFIVLAMLMRQRADDHSWLFLVSDNPFGTMSAPELVEAVFSLLELLRVQWLVVAPPITNVHITSKFNTVYQMDVEPVDGEIKLVKKLVKKNRKFLERINILNKDENNV</sequence>